<dbReference type="InterPro" id="IPR029063">
    <property type="entry name" value="SAM-dependent_MTases_sf"/>
</dbReference>
<dbReference type="InterPro" id="IPR057737">
    <property type="entry name" value="Condensation_MtbB-like"/>
</dbReference>
<evidence type="ECO:0000256" key="2">
    <source>
        <dbReference type="ARBA" id="ARBA00005102"/>
    </source>
</evidence>
<dbReference type="Pfam" id="PF00501">
    <property type="entry name" value="AMP-binding"/>
    <property type="match status" value="1"/>
</dbReference>
<keyword evidence="5" id="KW-0596">Phosphopantetheine</keyword>
<evidence type="ECO:0000256" key="5">
    <source>
        <dbReference type="ARBA" id="ARBA00022450"/>
    </source>
</evidence>
<dbReference type="EMBL" id="JBHVZQ010000084">
    <property type="protein sequence ID" value="MFF1279010.1"/>
    <property type="molecule type" value="Genomic_DNA"/>
</dbReference>
<dbReference type="InterPro" id="IPR020806">
    <property type="entry name" value="PKS_PP-bd"/>
</dbReference>
<dbReference type="Gene3D" id="3.40.50.980">
    <property type="match status" value="2"/>
</dbReference>
<dbReference type="CDD" id="cd19535">
    <property type="entry name" value="Cyc_NRPS"/>
    <property type="match status" value="1"/>
</dbReference>
<dbReference type="InterPro" id="IPR000873">
    <property type="entry name" value="AMP-dep_synth/lig_dom"/>
</dbReference>
<keyword evidence="12" id="KW-1185">Reference proteome</keyword>
<dbReference type="Pfam" id="PF00550">
    <property type="entry name" value="PP-binding"/>
    <property type="match status" value="1"/>
</dbReference>
<dbReference type="Proteomes" id="UP001601627">
    <property type="component" value="Unassembled WGS sequence"/>
</dbReference>
<comment type="pathway">
    <text evidence="2">Siderophore biosynthesis; mycobactin biosynthesis.</text>
</comment>
<dbReference type="CDD" id="cd02440">
    <property type="entry name" value="AdoMet_MTases"/>
    <property type="match status" value="1"/>
</dbReference>
<reference evidence="11 12" key="1">
    <citation type="submission" date="2024-09" db="EMBL/GenBank/DDBJ databases">
        <title>The Natural Products Discovery Center: Release of the First 8490 Sequenced Strains for Exploring Actinobacteria Biosynthetic Diversity.</title>
        <authorList>
            <person name="Kalkreuter E."/>
            <person name="Kautsar S.A."/>
            <person name="Yang D."/>
            <person name="Bader C.D."/>
            <person name="Teijaro C.N."/>
            <person name="Fluegel L."/>
            <person name="Davis C.M."/>
            <person name="Simpson J.R."/>
            <person name="Lauterbach L."/>
            <person name="Steele A.D."/>
            <person name="Gui C."/>
            <person name="Meng S."/>
            <person name="Li G."/>
            <person name="Viehrig K."/>
            <person name="Ye F."/>
            <person name="Su P."/>
            <person name="Kiefer A.F."/>
            <person name="Nichols A."/>
            <person name="Cepeda A.J."/>
            <person name="Yan W."/>
            <person name="Fan B."/>
            <person name="Jiang Y."/>
            <person name="Adhikari A."/>
            <person name="Zheng C.-J."/>
            <person name="Schuster L."/>
            <person name="Cowan T.M."/>
            <person name="Smanski M.J."/>
            <person name="Chevrette M.G."/>
            <person name="De Carvalho L.P.S."/>
            <person name="Shen B."/>
        </authorList>
    </citation>
    <scope>NUCLEOTIDE SEQUENCE [LARGE SCALE GENOMIC DNA]</scope>
    <source>
        <strain evidence="11 12">NPDC058328</strain>
    </source>
</reference>
<dbReference type="Gene3D" id="2.30.38.10">
    <property type="entry name" value="Luciferase, Domain 3"/>
    <property type="match status" value="1"/>
</dbReference>
<keyword evidence="7" id="KW-0436">Ligase</keyword>
<dbReference type="SMART" id="SM00823">
    <property type="entry name" value="PKS_PP"/>
    <property type="match status" value="1"/>
</dbReference>
<comment type="caution">
    <text evidence="11">The sequence shown here is derived from an EMBL/GenBank/DDBJ whole genome shotgun (WGS) entry which is preliminary data.</text>
</comment>
<dbReference type="Pfam" id="PF18563">
    <property type="entry name" value="TubC_N"/>
    <property type="match status" value="1"/>
</dbReference>
<dbReference type="PROSITE" id="PS50075">
    <property type="entry name" value="CARRIER"/>
    <property type="match status" value="1"/>
</dbReference>
<dbReference type="PROSITE" id="PS00455">
    <property type="entry name" value="AMP_BINDING"/>
    <property type="match status" value="1"/>
</dbReference>
<evidence type="ECO:0000313" key="12">
    <source>
        <dbReference type="Proteomes" id="UP001601627"/>
    </source>
</evidence>
<dbReference type="SUPFAM" id="SSF53335">
    <property type="entry name" value="S-adenosyl-L-methionine-dependent methyltransferases"/>
    <property type="match status" value="1"/>
</dbReference>
<evidence type="ECO:0000256" key="8">
    <source>
        <dbReference type="ARBA" id="ARBA00022737"/>
    </source>
</evidence>
<dbReference type="Gene3D" id="3.30.559.10">
    <property type="entry name" value="Chloramphenicol acetyltransferase-like domain"/>
    <property type="match status" value="1"/>
</dbReference>
<evidence type="ECO:0000259" key="10">
    <source>
        <dbReference type="PROSITE" id="PS50075"/>
    </source>
</evidence>
<dbReference type="InterPro" id="IPR041464">
    <property type="entry name" value="TubC_N"/>
</dbReference>
<evidence type="ECO:0000256" key="4">
    <source>
        <dbReference type="ARBA" id="ARBA00016743"/>
    </source>
</evidence>
<keyword evidence="8" id="KW-0677">Repeat</keyword>
<evidence type="ECO:0000256" key="6">
    <source>
        <dbReference type="ARBA" id="ARBA00022553"/>
    </source>
</evidence>
<dbReference type="InterPro" id="IPR045851">
    <property type="entry name" value="AMP-bd_C_sf"/>
</dbReference>
<evidence type="ECO:0000256" key="1">
    <source>
        <dbReference type="ARBA" id="ARBA00001957"/>
    </source>
</evidence>
<dbReference type="PANTHER" id="PTHR45527:SF10">
    <property type="entry name" value="PYOCHELIN SYNTHASE PCHF"/>
    <property type="match status" value="1"/>
</dbReference>
<evidence type="ECO:0000313" key="11">
    <source>
        <dbReference type="EMBL" id="MFF1279010.1"/>
    </source>
</evidence>
<dbReference type="SUPFAM" id="SSF52777">
    <property type="entry name" value="CoA-dependent acyltransferases"/>
    <property type="match status" value="2"/>
</dbReference>
<name>A0ABW6QII3_9ACTN</name>
<organism evidence="11 12">
    <name type="scientific">Streptomyces marokkonensis</name>
    <dbReference type="NCBI Taxonomy" id="324855"/>
    <lineage>
        <taxon>Bacteria</taxon>
        <taxon>Bacillati</taxon>
        <taxon>Actinomycetota</taxon>
        <taxon>Actinomycetes</taxon>
        <taxon>Kitasatosporales</taxon>
        <taxon>Streptomycetaceae</taxon>
        <taxon>Streptomyces</taxon>
    </lineage>
</organism>
<dbReference type="InterPro" id="IPR001242">
    <property type="entry name" value="Condensation_dom"/>
</dbReference>
<dbReference type="SUPFAM" id="SSF56801">
    <property type="entry name" value="Acetyl-CoA synthetase-like"/>
    <property type="match status" value="1"/>
</dbReference>
<proteinExistence type="inferred from homology"/>
<dbReference type="Gene3D" id="3.40.50.150">
    <property type="entry name" value="Vaccinia Virus protein VP39"/>
    <property type="match status" value="1"/>
</dbReference>
<comment type="similarity">
    <text evidence="3">Belongs to the ATP-dependent AMP-binding enzyme family. MbtB subfamily.</text>
</comment>
<dbReference type="Gene3D" id="3.30.559.30">
    <property type="entry name" value="Nonribosomal peptide synthetase, condensation domain"/>
    <property type="match status" value="1"/>
</dbReference>
<dbReference type="Gene3D" id="1.10.1200.10">
    <property type="entry name" value="ACP-like"/>
    <property type="match status" value="1"/>
</dbReference>
<dbReference type="RefSeq" id="WP_388241976.1">
    <property type="nucleotide sequence ID" value="NZ_JBHVZQ010000084.1"/>
</dbReference>
<dbReference type="PANTHER" id="PTHR45527">
    <property type="entry name" value="NONRIBOSOMAL PEPTIDE SYNTHETASE"/>
    <property type="match status" value="1"/>
</dbReference>
<keyword evidence="6" id="KW-0597">Phosphoprotein</keyword>
<protein>
    <recommendedName>
        <fullName evidence="4">Phenyloxazoline synthase MbtB</fullName>
    </recommendedName>
    <alternativeName>
        <fullName evidence="9">Mycobactin synthetase protein B</fullName>
    </alternativeName>
</protein>
<evidence type="ECO:0000256" key="7">
    <source>
        <dbReference type="ARBA" id="ARBA00022598"/>
    </source>
</evidence>
<dbReference type="InterPro" id="IPR020845">
    <property type="entry name" value="AMP-binding_CS"/>
</dbReference>
<dbReference type="SUPFAM" id="SSF47336">
    <property type="entry name" value="ACP-like"/>
    <property type="match status" value="1"/>
</dbReference>
<dbReference type="Pfam" id="PF08242">
    <property type="entry name" value="Methyltransf_12"/>
    <property type="match status" value="1"/>
</dbReference>
<evidence type="ECO:0000256" key="9">
    <source>
        <dbReference type="ARBA" id="ARBA00033440"/>
    </source>
</evidence>
<feature type="domain" description="Carrier" evidence="10">
    <location>
        <begin position="1442"/>
        <end position="1521"/>
    </location>
</feature>
<dbReference type="InterPro" id="IPR044894">
    <property type="entry name" value="TubC_N_sf"/>
</dbReference>
<dbReference type="InterPro" id="IPR009081">
    <property type="entry name" value="PP-bd_ACP"/>
</dbReference>
<gene>
    <name evidence="11" type="ORF">ACFVZC_37545</name>
</gene>
<dbReference type="Pfam" id="PF00668">
    <property type="entry name" value="Condensation"/>
    <property type="match status" value="1"/>
</dbReference>
<dbReference type="InterPro" id="IPR006162">
    <property type="entry name" value="Ppantetheine_attach_site"/>
</dbReference>
<evidence type="ECO:0000256" key="3">
    <source>
        <dbReference type="ARBA" id="ARBA00007380"/>
    </source>
</evidence>
<dbReference type="InterPro" id="IPR023213">
    <property type="entry name" value="CAT-like_dom_sf"/>
</dbReference>
<dbReference type="InterPro" id="IPR013217">
    <property type="entry name" value="Methyltransf_12"/>
</dbReference>
<accession>A0ABW6QII3</accession>
<dbReference type="InterPro" id="IPR036736">
    <property type="entry name" value="ACP-like_sf"/>
</dbReference>
<dbReference type="PROSITE" id="PS00012">
    <property type="entry name" value="PHOSPHOPANTETHEINE"/>
    <property type="match status" value="1"/>
</dbReference>
<dbReference type="InterPro" id="IPR010071">
    <property type="entry name" value="AA_adenyl_dom"/>
</dbReference>
<dbReference type="Gene3D" id="1.10.10.1830">
    <property type="entry name" value="Non-ribosomal peptide synthase, adenylation domain"/>
    <property type="match status" value="1"/>
</dbReference>
<dbReference type="Gene3D" id="3.30.300.30">
    <property type="match status" value="2"/>
</dbReference>
<dbReference type="NCBIfam" id="TIGR01733">
    <property type="entry name" value="AA-adenyl-dom"/>
    <property type="match status" value="1"/>
</dbReference>
<comment type="cofactor">
    <cofactor evidence="1">
        <name>pantetheine 4'-phosphate</name>
        <dbReference type="ChEBI" id="CHEBI:47942"/>
    </cofactor>
</comment>
<sequence length="1523" mass="166415">MAQELLSELRRRGIKLRLTDGRLDIVAPTGSLTEELRDRLKGSKDELIALLRRSHTAEEGTGLVPRPDERYDPFPLTDIQHAYWVGRGSALDLGGVSTHLYFELERTGLDVERLNTSLRKVIARHDMLRAVIQPDGRQRILPEVPAYEIAVRDLRGLDEAGQQSGVEEIRATMDHQVLPTDRAPLFDVRACLLDGGRTRLHIGIDVLILDGLSLFVLFSEWRRFYEDPQRNPEPLSLSYRDYVLHEEAGRSGARYKKDEEYWLRRLDTLPAAPELPLAVQPGQLTRTEFTRRASRLTRERWGTLKDAAKRRGLTPSAVLMTVFGDVLRLWSAQPDFTLNLTLFNRPPVHPQIDDVIGDFTTLTMLENRARSGSAFAGRVEALQAQLMLDLEHMSFNGVRVLRERAKRLGGGPAASAMPVVFTSALVLGSPDEDPADGIRFFGERVHGLTQTPQVWLDHQTSEEQGELLFNWDSVEALFPDGMLDDMFAVYCEALGRLVDEPELWDTAGSPARLPAWQSRERTAANDTAAELPGAVSLCALVEEQARKTPDAVAVISETGELTYRETVWHARRLARRLKELGAAPDTLVGVVLDKGWEQVPAVLGVQLSGAGYLPIEPGWPRARREQLLGEAGAGIVVTSPEMRDEAGWPDGVRVVTLDDPEVAAASTDPLEVMPAGDHLAYVIYTSGSTGRPKGVAIDHRSAVNTVLDMNARFRVGPGDVVLALSSLSFDLSVYDVFGLLAAGGSVVLPAPGRTQDPAHWTDLAERHGVTLWNSVPALMQAWVDSGGHGEAELPASTLRLVLLSGDWIPVALPDAVRRRHPEAKVVSLGGATEAAIWSVCYPVGEVPLHWSRIPYGKPLANQTLHVYDASFEPCPVWSTGEIFIGGVGVARGYWGDPERTAERFVVHPRTGERLYRTGDLGRYLPGGDIEFLGREDLQVKVNGYRIELGEITSALLRQPGVADAVAGVDTSPKTGHRQLVAHVVPAVTAAVAAPRTQEEAAAWQTVVEACEAGVRRGTLELAAQLAEYRRMLETLEDIAPTVMARTFARLGLFTSAVNAASAADIVARYGIKPGYRQLVERWLSVLCAEGVLRAGTAPGTYVCTRPLNADELTDRLHGALAATEFGGSEAVLRDYFAACVEQQVDILRGRTSPLKLLLAGDEDRKLTDALYAENAVSVLQNGVLAQGVRAFVESRGEAGRPVRVLEVGAGTGATTAQVLEQLPEDGVRYSFTDVSGYFTTRAEERFRHDARVGYATFDIDREPAPQGVEPGSVDVVIAANVLHDAKDVQWSLTRLRSVLAPGGLLVLLEGTVNSRQQMVTVGLIEALAREHDGQRLPLLTVDQWQRHLESAGFTRWAAVPGPDASVDFHGQQVLIGQAPGDAAGTGPDPDRLRHGLEELLPGYMVPRHIIVIDGLPLTPNGKVDRSALPSPWEEAAKSERVTPRNAMEQTVFDIWSHALGHDGFGVTEDFFDLGGDSLHAVTILGRLQEEFGLDDAEENGLDLLFDNPTIAELCGELTARRAL</sequence>